<keyword evidence="4" id="KW-0804">Transcription</keyword>
<keyword evidence="6" id="KW-0614">Plasmid</keyword>
<dbReference type="InterPro" id="IPR036390">
    <property type="entry name" value="WH_DNA-bd_sf"/>
</dbReference>
<geneLocation type="plasmid" evidence="7">
    <name>pne1b</name>
</geneLocation>
<dbReference type="Proteomes" id="UP000502005">
    <property type="component" value="Plasmid pNE1B"/>
</dbReference>
<feature type="domain" description="HTH lysR-type" evidence="5">
    <location>
        <begin position="133"/>
        <end position="165"/>
    </location>
</feature>
<comment type="similarity">
    <text evidence="1">Belongs to the LysR transcriptional regulatory family.</text>
</comment>
<gene>
    <name evidence="6" type="ORF">CUN67_29695</name>
</gene>
<dbReference type="AlphaFoldDB" id="A0A6B9G692"/>
<dbReference type="RefSeq" id="WP_208719194.1">
    <property type="nucleotide sequence ID" value="NZ_CP024770.1"/>
</dbReference>
<dbReference type="Pfam" id="PF03466">
    <property type="entry name" value="LysR_substrate"/>
    <property type="match status" value="1"/>
</dbReference>
<dbReference type="GO" id="GO:0005829">
    <property type="term" value="C:cytosol"/>
    <property type="evidence" value="ECO:0007669"/>
    <property type="project" value="TreeGrafter"/>
</dbReference>
<dbReference type="InterPro" id="IPR005119">
    <property type="entry name" value="LysR_subst-bd"/>
</dbReference>
<feature type="domain" description="HTH lysR-type" evidence="5">
    <location>
        <begin position="9"/>
        <end position="66"/>
    </location>
</feature>
<evidence type="ECO:0000313" key="6">
    <source>
        <dbReference type="EMBL" id="QGY33094.1"/>
    </source>
</evidence>
<evidence type="ECO:0000256" key="4">
    <source>
        <dbReference type="ARBA" id="ARBA00023163"/>
    </source>
</evidence>
<evidence type="ECO:0000313" key="7">
    <source>
        <dbReference type="Proteomes" id="UP000502005"/>
    </source>
</evidence>
<reference evidence="6 7" key="1">
    <citation type="submission" date="2017-11" db="EMBL/GenBank/DDBJ databases">
        <title>Genome sequence of Pantoea cypripedii NE1.</title>
        <authorList>
            <person name="Nascimento F.X."/>
        </authorList>
    </citation>
    <scope>NUCLEOTIDE SEQUENCE [LARGE SCALE GENOMIC DNA]</scope>
    <source>
        <strain evidence="6 7">NE1</strain>
        <plasmid evidence="7">pne1b</plasmid>
    </source>
</reference>
<dbReference type="GO" id="GO:0003677">
    <property type="term" value="F:DNA binding"/>
    <property type="evidence" value="ECO:0007669"/>
    <property type="project" value="UniProtKB-KW"/>
</dbReference>
<dbReference type="EMBL" id="CP024770">
    <property type="protein sequence ID" value="QGY33094.1"/>
    <property type="molecule type" value="Genomic_DNA"/>
</dbReference>
<dbReference type="InterPro" id="IPR000847">
    <property type="entry name" value="LysR_HTH_N"/>
</dbReference>
<sequence>MMTHPLENLNLRHLRMIQSVGKMGGVSNASRTLYTSQPAITHALAKFEDRLGFRLFKRAPRGCYPTQRGQYYLLRIDRFLETLDNAIARILSQPVGRRDERQQVDRLITGSQLRSLIALSDQKSTDGFPHEPGVSPASLRRSVRRLECALATPLIKRSSRGLEPNYKGHFLAGEFRRAIREFESLPHESFSVVQDGCDEVVVGVLPFAGAQILAEATHQFRSLFPFVRVRLISGSYQKLFADLTSNRIDIVVGTLRRGDDASLISREVLMNDNYCVVARPEHPLTQFEEVMPAEIAYFQWVGPPNGSPRRARIDRIFHGLHTAPDFFCETTSHSISRQLLLSSDMLTLAARSSVQYDLTHGILSELHCPFFDDTVQIGISMRREWQPSAAHSAFIGELRAATLQLTNQACQEIA</sequence>
<evidence type="ECO:0000256" key="2">
    <source>
        <dbReference type="ARBA" id="ARBA00023015"/>
    </source>
</evidence>
<accession>A0A6B9G692</accession>
<proteinExistence type="inferred from homology"/>
<evidence type="ECO:0000256" key="3">
    <source>
        <dbReference type="ARBA" id="ARBA00023125"/>
    </source>
</evidence>
<dbReference type="PANTHER" id="PTHR30419:SF8">
    <property type="entry name" value="NITROGEN ASSIMILATION TRANSCRIPTIONAL ACTIVATOR-RELATED"/>
    <property type="match status" value="1"/>
</dbReference>
<dbReference type="GO" id="GO:0003700">
    <property type="term" value="F:DNA-binding transcription factor activity"/>
    <property type="evidence" value="ECO:0007669"/>
    <property type="project" value="InterPro"/>
</dbReference>
<keyword evidence="2" id="KW-0805">Transcription regulation</keyword>
<dbReference type="SUPFAM" id="SSF46785">
    <property type="entry name" value="Winged helix' DNA-binding domain"/>
    <property type="match status" value="2"/>
</dbReference>
<dbReference type="PANTHER" id="PTHR30419">
    <property type="entry name" value="HTH-TYPE TRANSCRIPTIONAL REGULATOR YBHD"/>
    <property type="match status" value="1"/>
</dbReference>
<protein>
    <recommendedName>
        <fullName evidence="5">HTH lysR-type domain-containing protein</fullName>
    </recommendedName>
</protein>
<dbReference type="InterPro" id="IPR036388">
    <property type="entry name" value="WH-like_DNA-bd_sf"/>
</dbReference>
<evidence type="ECO:0000259" key="5">
    <source>
        <dbReference type="PROSITE" id="PS50931"/>
    </source>
</evidence>
<evidence type="ECO:0000256" key="1">
    <source>
        <dbReference type="ARBA" id="ARBA00009437"/>
    </source>
</evidence>
<dbReference type="Gene3D" id="1.10.10.10">
    <property type="entry name" value="Winged helix-like DNA-binding domain superfamily/Winged helix DNA-binding domain"/>
    <property type="match status" value="2"/>
</dbReference>
<keyword evidence="3" id="KW-0238">DNA-binding</keyword>
<dbReference type="InterPro" id="IPR050950">
    <property type="entry name" value="HTH-type_LysR_regulators"/>
</dbReference>
<dbReference type="SUPFAM" id="SSF53850">
    <property type="entry name" value="Periplasmic binding protein-like II"/>
    <property type="match status" value="1"/>
</dbReference>
<name>A0A6B9G692_PANCY</name>
<dbReference type="Pfam" id="PF00126">
    <property type="entry name" value="HTH_1"/>
    <property type="match status" value="1"/>
</dbReference>
<dbReference type="PROSITE" id="PS50931">
    <property type="entry name" value="HTH_LYSR"/>
    <property type="match status" value="2"/>
</dbReference>
<organism evidence="6 7">
    <name type="scientific">Pantoea cypripedii</name>
    <name type="common">Pectobacterium cypripedii</name>
    <name type="synonym">Erwinia cypripedii</name>
    <dbReference type="NCBI Taxonomy" id="55209"/>
    <lineage>
        <taxon>Bacteria</taxon>
        <taxon>Pseudomonadati</taxon>
        <taxon>Pseudomonadota</taxon>
        <taxon>Gammaproteobacteria</taxon>
        <taxon>Enterobacterales</taxon>
        <taxon>Erwiniaceae</taxon>
        <taxon>Pantoea</taxon>
    </lineage>
</organism>
<dbReference type="Gene3D" id="3.40.190.290">
    <property type="match status" value="1"/>
</dbReference>